<evidence type="ECO:0000313" key="2">
    <source>
        <dbReference type="Proteomes" id="UP001163828"/>
    </source>
</evidence>
<reference evidence="1" key="1">
    <citation type="submission" date="2022-08" db="EMBL/GenBank/DDBJ databases">
        <authorList>
            <consortium name="DOE Joint Genome Institute"/>
            <person name="Min B."/>
            <person name="Riley R."/>
            <person name="Sierra-Patev S."/>
            <person name="Naranjo-Ortiz M."/>
            <person name="Looney B."/>
            <person name="Konkel Z."/>
            <person name="Slot J.C."/>
            <person name="Sakamoto Y."/>
            <person name="Steenwyk J.L."/>
            <person name="Rokas A."/>
            <person name="Carro J."/>
            <person name="Camarero S."/>
            <person name="Ferreira P."/>
            <person name="Molpeceres G."/>
            <person name="Ruiz-Duenas F.J."/>
            <person name="Serrano A."/>
            <person name="Henrissat B."/>
            <person name="Drula E."/>
            <person name="Hughes K.W."/>
            <person name="Mata J.L."/>
            <person name="Ishikawa N.K."/>
            <person name="Vargas-Isla R."/>
            <person name="Ushijima S."/>
            <person name="Smith C.A."/>
            <person name="Ahrendt S."/>
            <person name="Andreopoulos W."/>
            <person name="He G."/>
            <person name="Labutti K."/>
            <person name="Lipzen A."/>
            <person name="Ng V."/>
            <person name="Sandor L."/>
            <person name="Barry K."/>
            <person name="Martinez A.T."/>
            <person name="Xiao Y."/>
            <person name="Gibbons J.G."/>
            <person name="Terashima K."/>
            <person name="Hibbett D.S."/>
            <person name="Grigoriev I.V."/>
        </authorList>
    </citation>
    <scope>NUCLEOTIDE SEQUENCE</scope>
    <source>
        <strain evidence="1">TFB10827</strain>
    </source>
</reference>
<comment type="caution">
    <text evidence="1">The sequence shown here is derived from an EMBL/GenBank/DDBJ whole genome shotgun (WGS) entry which is preliminary data.</text>
</comment>
<keyword evidence="2" id="KW-1185">Reference proteome</keyword>
<dbReference type="Proteomes" id="UP001163828">
    <property type="component" value="Unassembled WGS sequence"/>
</dbReference>
<accession>A0ABQ8QGJ3</accession>
<gene>
    <name evidence="1" type="ORF">F5050DRAFT_1901976</name>
</gene>
<proteinExistence type="predicted"/>
<dbReference type="EMBL" id="MU790577">
    <property type="protein sequence ID" value="KAJ3997640.1"/>
    <property type="molecule type" value="Genomic_DNA"/>
</dbReference>
<sequence>MEFARPSVQYSSERSVEVPAIAANTLLRMGKSYEMDETETEARMDTKAKVLTEEVVIRGVQTENVVHVVKASNNADSDTSSPFGALYQYVAAVPVLLELQHPQVRQSNMPTMKLVMAGMNSSIYKQLLCYHNQRTCDDTLQRASYASNDGHYSIANAGKEGNNDTKPVICGKIVRVILLFKMGYSELFGEILEEFIPNTMEVTTSIESSMTSIIAGVHLSIIISGTSSGAFTIYIWGHWKSDLPCPVAWL</sequence>
<name>A0ABQ8QGJ3_9AGAR</name>
<protein>
    <submittedName>
        <fullName evidence="1">Uncharacterized protein</fullName>
    </submittedName>
</protein>
<organism evidence="1 2">
    <name type="scientific">Lentinula boryana</name>
    <dbReference type="NCBI Taxonomy" id="40481"/>
    <lineage>
        <taxon>Eukaryota</taxon>
        <taxon>Fungi</taxon>
        <taxon>Dikarya</taxon>
        <taxon>Basidiomycota</taxon>
        <taxon>Agaricomycotina</taxon>
        <taxon>Agaricomycetes</taxon>
        <taxon>Agaricomycetidae</taxon>
        <taxon>Agaricales</taxon>
        <taxon>Marasmiineae</taxon>
        <taxon>Omphalotaceae</taxon>
        <taxon>Lentinula</taxon>
    </lineage>
</organism>
<evidence type="ECO:0000313" key="1">
    <source>
        <dbReference type="EMBL" id="KAJ3997640.1"/>
    </source>
</evidence>